<sequence>MLTSLMILPALIPLISHPVSAGILILMQTLLIAINTNVKYSNSWYSYILFMIMIGGLMVLFMYMTSVASNEKFKFSFKITLIFMLLLMINIAPTWQKITPINQSDQNFSLSITKYLSWPYSMMFIIVIIYLLITLVASIKIMEIKSGPLRQKF</sequence>
<comment type="subcellular location">
    <subcellularLocation>
        <location evidence="1">Mitochondrion membrane</location>
        <topology evidence="1">Multi-pass membrane protein</topology>
    </subcellularLocation>
</comment>
<geneLocation type="mitochondrion" evidence="18"/>
<protein>
    <recommendedName>
        <fullName evidence="4">NADH-ubiquinone oxidoreductase chain 6</fullName>
        <ecNumber evidence="3">7.1.1.2</ecNumber>
    </recommendedName>
    <alternativeName>
        <fullName evidence="14">NADH dehydrogenase subunit 6</fullName>
    </alternativeName>
</protein>
<keyword evidence="13 16" id="KW-0472">Membrane</keyword>
<keyword evidence="10 16" id="KW-1133">Transmembrane helix</keyword>
<feature type="chain" id="PRO_5004532949" description="NADH-ubiquinone oxidoreductase chain 6" evidence="17">
    <location>
        <begin position="22"/>
        <end position="153"/>
    </location>
</feature>
<keyword evidence="6" id="KW-0679">Respiratory chain</keyword>
<evidence type="ECO:0000256" key="9">
    <source>
        <dbReference type="ARBA" id="ARBA00022982"/>
    </source>
</evidence>
<keyword evidence="7 16" id="KW-0812">Transmembrane</keyword>
<evidence type="ECO:0000256" key="17">
    <source>
        <dbReference type="SAM" id="SignalP"/>
    </source>
</evidence>
<evidence type="ECO:0000256" key="14">
    <source>
        <dbReference type="ARBA" id="ARBA00031019"/>
    </source>
</evidence>
<keyword evidence="11" id="KW-0520">NAD</keyword>
<dbReference type="GO" id="GO:0031966">
    <property type="term" value="C:mitochondrial membrane"/>
    <property type="evidence" value="ECO:0007669"/>
    <property type="project" value="UniProtKB-SubCell"/>
</dbReference>
<accession>S4SV02</accession>
<evidence type="ECO:0000313" key="18">
    <source>
        <dbReference type="EMBL" id="AFQ62374.1"/>
    </source>
</evidence>
<reference evidence="18" key="1">
    <citation type="submission" date="2012-07" db="EMBL/GenBank/DDBJ databases">
        <title>Mitogenomics of the Coleoptera under dense taxon sampling.</title>
        <authorList>
            <person name="Timmermans M.J.T.N."/>
            <person name="Lim J."/>
            <person name="Dodsworth S."/>
            <person name="Haran J."/>
            <person name="Ahrens D."/>
            <person name="Bocak L."/>
            <person name="London A."/>
            <person name="Culverwell L."/>
            <person name="Vogler A.P."/>
        </authorList>
    </citation>
    <scope>NUCLEOTIDE SEQUENCE</scope>
</reference>
<dbReference type="InterPro" id="IPR050269">
    <property type="entry name" value="ComplexI_Subunit6"/>
</dbReference>
<evidence type="ECO:0000256" key="6">
    <source>
        <dbReference type="ARBA" id="ARBA00022660"/>
    </source>
</evidence>
<keyword evidence="17" id="KW-0732">Signal</keyword>
<feature type="transmembrane region" description="Helical" evidence="16">
    <location>
        <begin position="75"/>
        <end position="95"/>
    </location>
</feature>
<dbReference type="GO" id="GO:0008137">
    <property type="term" value="F:NADH dehydrogenase (ubiquinone) activity"/>
    <property type="evidence" value="ECO:0007669"/>
    <property type="project" value="UniProtKB-EC"/>
</dbReference>
<dbReference type="AlphaFoldDB" id="S4SV02"/>
<evidence type="ECO:0000256" key="10">
    <source>
        <dbReference type="ARBA" id="ARBA00022989"/>
    </source>
</evidence>
<feature type="signal peptide" evidence="17">
    <location>
        <begin position="1"/>
        <end position="21"/>
    </location>
</feature>
<evidence type="ECO:0000256" key="15">
    <source>
        <dbReference type="ARBA" id="ARBA00049551"/>
    </source>
</evidence>
<dbReference type="PANTHER" id="PTHR11435">
    <property type="entry name" value="NADH UBIQUINONE OXIDOREDUCTASE SUBUNIT ND6"/>
    <property type="match status" value="1"/>
</dbReference>
<name>S4SV02_SILUN</name>
<evidence type="ECO:0000256" key="11">
    <source>
        <dbReference type="ARBA" id="ARBA00023027"/>
    </source>
</evidence>
<dbReference type="PANTHER" id="PTHR11435:SF1">
    <property type="entry name" value="NADH-UBIQUINONE OXIDOREDUCTASE CHAIN 6"/>
    <property type="match status" value="1"/>
</dbReference>
<comment type="similarity">
    <text evidence="2">Belongs to the complex I subunit 6 family.</text>
</comment>
<keyword evidence="9" id="KW-0249">Electron transport</keyword>
<keyword evidence="8" id="KW-1278">Translocase</keyword>
<keyword evidence="5" id="KW-0813">Transport</keyword>
<evidence type="ECO:0000256" key="3">
    <source>
        <dbReference type="ARBA" id="ARBA00012944"/>
    </source>
</evidence>
<evidence type="ECO:0000256" key="16">
    <source>
        <dbReference type="SAM" id="Phobius"/>
    </source>
</evidence>
<dbReference type="EMBL" id="JX313687">
    <property type="protein sequence ID" value="AFQ62374.1"/>
    <property type="molecule type" value="Genomic_DNA"/>
</dbReference>
<evidence type="ECO:0000256" key="13">
    <source>
        <dbReference type="ARBA" id="ARBA00023136"/>
    </source>
</evidence>
<evidence type="ECO:0000256" key="4">
    <source>
        <dbReference type="ARBA" id="ARBA00021095"/>
    </source>
</evidence>
<feature type="transmembrane region" description="Helical" evidence="16">
    <location>
        <begin position="45"/>
        <end position="63"/>
    </location>
</feature>
<evidence type="ECO:0000256" key="7">
    <source>
        <dbReference type="ARBA" id="ARBA00022692"/>
    </source>
</evidence>
<keyword evidence="12 18" id="KW-0496">Mitochondrion</keyword>
<dbReference type="EC" id="7.1.1.2" evidence="3"/>
<evidence type="ECO:0000256" key="5">
    <source>
        <dbReference type="ARBA" id="ARBA00022448"/>
    </source>
</evidence>
<evidence type="ECO:0000256" key="1">
    <source>
        <dbReference type="ARBA" id="ARBA00004225"/>
    </source>
</evidence>
<feature type="transmembrane region" description="Helical" evidence="16">
    <location>
        <begin position="115"/>
        <end position="142"/>
    </location>
</feature>
<proteinExistence type="inferred from homology"/>
<evidence type="ECO:0000256" key="2">
    <source>
        <dbReference type="ARBA" id="ARBA00005698"/>
    </source>
</evidence>
<comment type="catalytic activity">
    <reaction evidence="15">
        <text>a ubiquinone + NADH + 5 H(+)(in) = a ubiquinol + NAD(+) + 4 H(+)(out)</text>
        <dbReference type="Rhea" id="RHEA:29091"/>
        <dbReference type="Rhea" id="RHEA-COMP:9565"/>
        <dbReference type="Rhea" id="RHEA-COMP:9566"/>
        <dbReference type="ChEBI" id="CHEBI:15378"/>
        <dbReference type="ChEBI" id="CHEBI:16389"/>
        <dbReference type="ChEBI" id="CHEBI:17976"/>
        <dbReference type="ChEBI" id="CHEBI:57540"/>
        <dbReference type="ChEBI" id="CHEBI:57945"/>
        <dbReference type="EC" id="7.1.1.2"/>
    </reaction>
</comment>
<gene>
    <name evidence="18" type="primary">ND6</name>
</gene>
<organism evidence="18">
    <name type="scientific">Silvanus unidentatus</name>
    <name type="common">Grain beetle</name>
    <dbReference type="NCBI Taxonomy" id="295940"/>
    <lineage>
        <taxon>Eukaryota</taxon>
        <taxon>Metazoa</taxon>
        <taxon>Ecdysozoa</taxon>
        <taxon>Arthropoda</taxon>
        <taxon>Hexapoda</taxon>
        <taxon>Insecta</taxon>
        <taxon>Pterygota</taxon>
        <taxon>Neoptera</taxon>
        <taxon>Endopterygota</taxon>
        <taxon>Coleoptera</taxon>
        <taxon>Polyphaga</taxon>
        <taxon>Cucujiformia</taxon>
        <taxon>Silvanidae</taxon>
        <taxon>Silvaninae</taxon>
        <taxon>Silvanus</taxon>
    </lineage>
</organism>
<evidence type="ECO:0000256" key="12">
    <source>
        <dbReference type="ARBA" id="ARBA00023128"/>
    </source>
</evidence>
<evidence type="ECO:0000256" key="8">
    <source>
        <dbReference type="ARBA" id="ARBA00022967"/>
    </source>
</evidence>